<dbReference type="EMBL" id="NBTX02000004">
    <property type="protein sequence ID" value="PNL61434.1"/>
    <property type="molecule type" value="Genomic_DNA"/>
</dbReference>
<feature type="compositionally biased region" description="Polar residues" evidence="2">
    <location>
        <begin position="877"/>
        <end position="890"/>
    </location>
</feature>
<accession>A0AAX0WSX0</accession>
<evidence type="ECO:0000256" key="2">
    <source>
        <dbReference type="SAM" id="MobiDB-lite"/>
    </source>
</evidence>
<feature type="coiled-coil region" evidence="1">
    <location>
        <begin position="202"/>
        <end position="270"/>
    </location>
</feature>
<feature type="region of interest" description="Disordered" evidence="2">
    <location>
        <begin position="850"/>
        <end position="890"/>
    </location>
</feature>
<comment type="caution">
    <text evidence="3">The sequence shown here is derived from an EMBL/GenBank/DDBJ whole genome shotgun (WGS) entry which is preliminary data.</text>
</comment>
<gene>
    <name evidence="4" type="ORF">A6J39_000335</name>
    <name evidence="3" type="ORF">A6J39_009525</name>
</gene>
<dbReference type="AlphaFoldDB" id="A0AAX0WSX0"/>
<evidence type="ECO:0000313" key="3">
    <source>
        <dbReference type="EMBL" id="PNL61434.1"/>
    </source>
</evidence>
<protein>
    <submittedName>
        <fullName evidence="3">Uncharacterized protein</fullName>
    </submittedName>
</protein>
<dbReference type="EMBL" id="NBTX02000001">
    <property type="protein sequence ID" value="PNL73945.1"/>
    <property type="molecule type" value="Genomic_DNA"/>
</dbReference>
<evidence type="ECO:0000256" key="1">
    <source>
        <dbReference type="SAM" id="Coils"/>
    </source>
</evidence>
<dbReference type="GeneID" id="98067389"/>
<keyword evidence="1" id="KW-0175">Coiled coil</keyword>
<reference evidence="3 5" key="1">
    <citation type="submission" date="2017-12" db="EMBL/GenBank/DDBJ databases">
        <title>FDA dAtabase for Regulatory Grade micrObial Sequences (FDA-ARGOS): Supporting development and validation of Infectious Disease Dx tests.</title>
        <authorList>
            <person name="Kerrigan L."/>
            <person name="Tallon L.J."/>
            <person name="Sadzewicz L."/>
            <person name="Sengamalay N."/>
            <person name="Ott S."/>
            <person name="Godinez A."/>
            <person name="Nagaraj S."/>
            <person name="Vavikolanu K."/>
            <person name="Vyas G."/>
            <person name="Nadendla S."/>
            <person name="Aluvathingal J."/>
            <person name="Sichtig H."/>
        </authorList>
    </citation>
    <scope>NUCLEOTIDE SEQUENCE [LARGE SCALE GENOMIC DNA]</scope>
    <source>
        <strain evidence="3 5">FDAARGOS_200</strain>
    </source>
</reference>
<proteinExistence type="predicted"/>
<evidence type="ECO:0000313" key="4">
    <source>
        <dbReference type="EMBL" id="PNL73945.1"/>
    </source>
</evidence>
<evidence type="ECO:0000313" key="5">
    <source>
        <dbReference type="Proteomes" id="UP000192511"/>
    </source>
</evidence>
<dbReference type="RefSeq" id="WP_040522448.1">
    <property type="nucleotide sequence ID" value="NZ_CBCRWC010000070.1"/>
</dbReference>
<keyword evidence="5" id="KW-1185">Reference proteome</keyword>
<dbReference type="Proteomes" id="UP000192511">
    <property type="component" value="Unassembled WGS sequence"/>
</dbReference>
<organism evidence="3 5">
    <name type="scientific">Legionella anisa</name>
    <dbReference type="NCBI Taxonomy" id="28082"/>
    <lineage>
        <taxon>Bacteria</taxon>
        <taxon>Pseudomonadati</taxon>
        <taxon>Pseudomonadota</taxon>
        <taxon>Gammaproteobacteria</taxon>
        <taxon>Legionellales</taxon>
        <taxon>Legionellaceae</taxon>
        <taxon>Legionella</taxon>
    </lineage>
</organism>
<name>A0AAX0WSX0_9GAMM</name>
<sequence length="890" mass="103024">MTIDIHKSSRLMSKMPFTSKGGRTIEMSFTSNTAKKFGVNFLQRIKTPKGLGTVIGEAGNNLWVWIDGDTGPTYWDDIQDNVFSKNGFERVHRSSDNSYPDNVTKYIENLFKCSLSELITFFQSGPMSPIYIGKSISAIEDAEKNWEGWLGYATLYMDSLYTLYHKYIQEHSHKPLDIMQRYGELSARVTSIPKIEIRDFNIPSLKNQIKEIQEQLIDLQQKKSALLEKVTTKQDQIQIEEMFKNLEQLLNDRLNKLKELEEQNNQQRNLTYGLKQVLANRQFAEFDLHNKMVEFTVNTLFGIKPKLDDKPFMKTYKAMLTEVAEYLYEQDFSEKQTEASDKTGKDEVEDHSLDDSFTGLVLAMIGGDSSIKKAYYFRMINRLENKNTQIKEMPQSFDLETWAASNPHKMVNLYRYLFNNPKFKQFQKDLSYNDYPLFAFEIIKLEMSFILALSEVQKNDSKFSIPQEMKFHAEKMVDLLVELILDGNEETAFWTEKLIKDNKNPFIQNYRVYSALAEFYATPPHVDEEKGLFYWNKGKEITQDDAEPNQQSKLINTVHTAIHGSTEIIRRSAVETLKKAHQYHYLKLASYKNSDAALLCLEHCLQNNKLDEAKQYIDLARKADPAKAAYLEAMIVSREDGDFIPHLLKAIEFGHPDAGLFLEQEIERSMQNDTMDVFKDKYLNLLHKQFVLNALPLKIIIKMIKTAYSSNEEDQQREEFVEKWMYNLLVTTKNSDMEKKTDLTVTLILDNPYLLSDEGLLLAMSILSKERFFDKKYNPLLLYAIAQIITEQDSKGPKHFFNLAIYDFLKMNTKLVVLLMNDPPSKEKLSQCKNFTDFIKNEQITIEETSKEKSESSLTSLGIFGNNNNLPEENNSSKDPSQSTIGTKKG</sequence>
<feature type="compositionally biased region" description="Low complexity" evidence="2">
    <location>
        <begin position="856"/>
        <end position="874"/>
    </location>
</feature>